<comment type="caution">
    <text evidence="1">The sequence shown here is derived from an EMBL/GenBank/DDBJ whole genome shotgun (WGS) entry which is preliminary data.</text>
</comment>
<dbReference type="Proteomes" id="UP000240739">
    <property type="component" value="Unassembled WGS sequence"/>
</dbReference>
<protein>
    <submittedName>
        <fullName evidence="1">Uncharacterized protein</fullName>
    </submittedName>
</protein>
<proteinExistence type="predicted"/>
<accession>A0A2T4UML5</accession>
<organism evidence="1 2">
    <name type="scientific">Paraconexibacter algicola</name>
    <dbReference type="NCBI Taxonomy" id="2133960"/>
    <lineage>
        <taxon>Bacteria</taxon>
        <taxon>Bacillati</taxon>
        <taxon>Actinomycetota</taxon>
        <taxon>Thermoleophilia</taxon>
        <taxon>Solirubrobacterales</taxon>
        <taxon>Paraconexibacteraceae</taxon>
        <taxon>Paraconexibacter</taxon>
    </lineage>
</organism>
<evidence type="ECO:0000313" key="1">
    <source>
        <dbReference type="EMBL" id="PTL60472.1"/>
    </source>
</evidence>
<dbReference type="AlphaFoldDB" id="A0A2T4UML5"/>
<evidence type="ECO:0000313" key="2">
    <source>
        <dbReference type="Proteomes" id="UP000240739"/>
    </source>
</evidence>
<sequence length="112" mass="11845">MTLLALLAVPAATHAAKDPAPKTGKYGCSESVFSVDGYRIEPRGFVTLYTGGTYRQGTGKKGTYSFSGGTTRFKGGGLDRSTARAIDGKSTRFQITVRFSGGKTAKWACSHV</sequence>
<gene>
    <name evidence="1" type="ORF">C7Y72_12890</name>
</gene>
<keyword evidence="2" id="KW-1185">Reference proteome</keyword>
<reference evidence="1 2" key="1">
    <citation type="submission" date="2018-03" db="EMBL/GenBank/DDBJ databases">
        <title>Aquarubrobacter algicola gen. nov., sp. nov., a novel actinobacterium isolated from shallow eutrophic lake during the end of cyanobacterial harmful algal blooms.</title>
        <authorList>
            <person name="Chun S.J."/>
        </authorList>
    </citation>
    <scope>NUCLEOTIDE SEQUENCE [LARGE SCALE GENOMIC DNA]</scope>
    <source>
        <strain evidence="1 2">Seoho-28</strain>
    </source>
</reference>
<dbReference type="EMBL" id="PYYB01000001">
    <property type="protein sequence ID" value="PTL60472.1"/>
    <property type="molecule type" value="Genomic_DNA"/>
</dbReference>
<name>A0A2T4UML5_9ACTN</name>